<reference evidence="2 3" key="1">
    <citation type="submission" date="2022-03" db="EMBL/GenBank/DDBJ databases">
        <title>Hymenobactersp. isolated from the air.</title>
        <authorList>
            <person name="Won M."/>
            <person name="Kwon S.-W."/>
        </authorList>
    </citation>
    <scope>NUCLEOTIDE SEQUENCE [LARGE SCALE GENOMIC DNA]</scope>
    <source>
        <strain evidence="2 3">KACC 21982</strain>
    </source>
</reference>
<dbReference type="Pfam" id="PF00535">
    <property type="entry name" value="Glycos_transf_2"/>
    <property type="match status" value="1"/>
</dbReference>
<dbReference type="GO" id="GO:0016757">
    <property type="term" value="F:glycosyltransferase activity"/>
    <property type="evidence" value="ECO:0007669"/>
    <property type="project" value="UniProtKB-KW"/>
</dbReference>
<dbReference type="SUPFAM" id="SSF53448">
    <property type="entry name" value="Nucleotide-diphospho-sugar transferases"/>
    <property type="match status" value="1"/>
</dbReference>
<feature type="domain" description="Glycosyltransferase 2-like" evidence="1">
    <location>
        <begin position="2"/>
        <end position="96"/>
    </location>
</feature>
<evidence type="ECO:0000259" key="1">
    <source>
        <dbReference type="Pfam" id="PF00535"/>
    </source>
</evidence>
<dbReference type="Gene3D" id="3.90.550.10">
    <property type="entry name" value="Spore Coat Polysaccharide Biosynthesis Protein SpsA, Chain A"/>
    <property type="match status" value="1"/>
</dbReference>
<keyword evidence="2" id="KW-0808">Transferase</keyword>
<dbReference type="Proteomes" id="UP000831113">
    <property type="component" value="Chromosome"/>
</dbReference>
<dbReference type="InterPro" id="IPR029044">
    <property type="entry name" value="Nucleotide-diphossugar_trans"/>
</dbReference>
<dbReference type="EMBL" id="CP094669">
    <property type="protein sequence ID" value="UOG76003.1"/>
    <property type="molecule type" value="Genomic_DNA"/>
</dbReference>
<evidence type="ECO:0000313" key="3">
    <source>
        <dbReference type="Proteomes" id="UP000831113"/>
    </source>
</evidence>
<name>A0ABY4D0Q0_9BACT</name>
<dbReference type="RefSeq" id="WP_243800539.1">
    <property type="nucleotide sequence ID" value="NZ_CP094669.1"/>
</dbReference>
<organism evidence="2 3">
    <name type="scientific">Hymenobacter tibetensis</name>
    <dbReference type="NCBI Taxonomy" id="497967"/>
    <lineage>
        <taxon>Bacteria</taxon>
        <taxon>Pseudomonadati</taxon>
        <taxon>Bacteroidota</taxon>
        <taxon>Cytophagia</taxon>
        <taxon>Cytophagales</taxon>
        <taxon>Hymenobacteraceae</taxon>
        <taxon>Hymenobacter</taxon>
    </lineage>
</organism>
<dbReference type="InterPro" id="IPR001173">
    <property type="entry name" value="Glyco_trans_2-like"/>
</dbReference>
<gene>
    <name evidence="2" type="ORF">MTX78_05230</name>
</gene>
<accession>A0ABY4D0Q0</accession>
<dbReference type="PANTHER" id="PTHR43179">
    <property type="entry name" value="RHAMNOSYLTRANSFERASE WBBL"/>
    <property type="match status" value="1"/>
</dbReference>
<dbReference type="PANTHER" id="PTHR43179:SF7">
    <property type="entry name" value="RHAMNOSYLTRANSFERASE WBBL"/>
    <property type="match status" value="1"/>
</dbReference>
<keyword evidence="3" id="KW-1185">Reference proteome</keyword>
<dbReference type="EC" id="2.4.-.-" evidence="2"/>
<sequence>MIVADGSGKVSEVMAAKCRENQWIYLPSDVQESFAQTYNKGMVVATGDYRVWLANDIFVTRGWDTALIKEIQRTGAWMAAPYLTFSDYSPQTRNITLKMPTFSPSAITLNLNMITRECYEKVGLLDDQFSGCFNDIDYMIRIRKAGGEVIITDAGQILHFGQATLHISTSVNYAQDASRFDAKYPFIPRQRDWYNGCEYLATSWLYKKLIKLRFFILDRNNANHVVHLSRLLAKIEPFIHKV</sequence>
<proteinExistence type="predicted"/>
<protein>
    <submittedName>
        <fullName evidence="2">Glycosyltransferase</fullName>
        <ecNumber evidence="2">2.4.-.-</ecNumber>
    </submittedName>
</protein>
<evidence type="ECO:0000313" key="2">
    <source>
        <dbReference type="EMBL" id="UOG76003.1"/>
    </source>
</evidence>
<keyword evidence="2" id="KW-0328">Glycosyltransferase</keyword>